<evidence type="ECO:0000313" key="5">
    <source>
        <dbReference type="EMBL" id="MFL9837108.1"/>
    </source>
</evidence>
<reference evidence="5 6" key="1">
    <citation type="submission" date="2024-06" db="EMBL/GenBank/DDBJ databases">
        <authorList>
            <person name="Kaempfer P."/>
            <person name="Viver T."/>
        </authorList>
    </citation>
    <scope>NUCLEOTIDE SEQUENCE [LARGE SCALE GENOMIC DNA]</scope>
    <source>
        <strain evidence="5 6">ST-75</strain>
    </source>
</reference>
<protein>
    <submittedName>
        <fullName evidence="5">CBASS cGAMP-activated phospholipase</fullName>
    </submittedName>
</protein>
<dbReference type="PROSITE" id="PS51635">
    <property type="entry name" value="PNPLA"/>
    <property type="match status" value="1"/>
</dbReference>
<dbReference type="PANTHER" id="PTHR32176:SF92">
    <property type="entry name" value="XYLOSE ISOMERASE"/>
    <property type="match status" value="1"/>
</dbReference>
<dbReference type="Proteomes" id="UP001629059">
    <property type="component" value="Unassembled WGS sequence"/>
</dbReference>
<dbReference type="NCBIfam" id="NF041079">
    <property type="entry name" value="CBASS_lipase"/>
    <property type="match status" value="1"/>
</dbReference>
<feature type="short sequence motif" description="GXSXG" evidence="3">
    <location>
        <begin position="44"/>
        <end position="48"/>
    </location>
</feature>
<gene>
    <name evidence="5" type="ORF">ABS768_06325</name>
</gene>
<sequence>MARVFKILSIDGGGIKGLYSSTILEHFEEEYGCSVSDYFDMICGTSTGGILALALSLKIPASEISNLYIEKGGRIFPNQNKIVGLFKQLVWRGKYSDIELKKALEETFGSTKIEESNNLLCIPSYSLTDARPYIFKYDHKEGNLSRDNKALYVDVALATSAAPTYFPLAEIEYYNNKQFVDGGIWGNNPSLVGFIEALTYFVGEDEDKEFDEVKMLSISSLTNTAGRKPGLTRFRSFRHWKNDLFESMMTGQAKFNEYFMSKVDEINSIPVSHVRVPSEYLSPEQQSIVHLDKATKKSLDLLKGKGNDMGIIWRKKQEIAEFFKDVKLYKTN</sequence>
<feature type="active site" description="Proton acceptor" evidence="3">
    <location>
        <position position="181"/>
    </location>
</feature>
<dbReference type="PANTHER" id="PTHR32176">
    <property type="entry name" value="XYLOSE ISOMERASE"/>
    <property type="match status" value="1"/>
</dbReference>
<comment type="similarity">
    <text evidence="1">Belongs to the patatin family.</text>
</comment>
<evidence type="ECO:0000313" key="6">
    <source>
        <dbReference type="Proteomes" id="UP001629059"/>
    </source>
</evidence>
<organism evidence="5 6">
    <name type="scientific">Flavobacterium rhizophilum</name>
    <dbReference type="NCBI Taxonomy" id="3163296"/>
    <lineage>
        <taxon>Bacteria</taxon>
        <taxon>Pseudomonadati</taxon>
        <taxon>Bacteroidota</taxon>
        <taxon>Flavobacteriia</taxon>
        <taxon>Flavobacteriales</taxon>
        <taxon>Flavobacteriaceae</taxon>
        <taxon>Flavobacterium</taxon>
    </lineage>
</organism>
<keyword evidence="2 3" id="KW-0443">Lipid metabolism</keyword>
<evidence type="ECO:0000256" key="2">
    <source>
        <dbReference type="ARBA" id="ARBA00023098"/>
    </source>
</evidence>
<feature type="short sequence motif" description="DGA/G" evidence="3">
    <location>
        <begin position="181"/>
        <end position="183"/>
    </location>
</feature>
<evidence type="ECO:0000256" key="3">
    <source>
        <dbReference type="PROSITE-ProRule" id="PRU01161"/>
    </source>
</evidence>
<proteinExistence type="inferred from homology"/>
<dbReference type="InterPro" id="IPR016035">
    <property type="entry name" value="Acyl_Trfase/lysoPLipase"/>
</dbReference>
<feature type="short sequence motif" description="GXGXXG" evidence="3">
    <location>
        <begin position="12"/>
        <end position="17"/>
    </location>
</feature>
<dbReference type="Gene3D" id="3.40.1090.10">
    <property type="entry name" value="Cytosolic phospholipase A2 catalytic domain"/>
    <property type="match status" value="1"/>
</dbReference>
<evidence type="ECO:0000256" key="1">
    <source>
        <dbReference type="ARBA" id="ARBA00010240"/>
    </source>
</evidence>
<feature type="domain" description="PNPLA" evidence="4">
    <location>
        <begin position="8"/>
        <end position="194"/>
    </location>
</feature>
<dbReference type="Pfam" id="PF01734">
    <property type="entry name" value="Patatin"/>
    <property type="match status" value="1"/>
</dbReference>
<keyword evidence="3" id="KW-0378">Hydrolase</keyword>
<accession>A0ABW8YD22</accession>
<name>A0ABW8YD22_9FLAO</name>
<comment type="caution">
    <text evidence="5">The sequence shown here is derived from an EMBL/GenBank/DDBJ whole genome shotgun (WGS) entry which is preliminary data.</text>
</comment>
<dbReference type="InterPro" id="IPR002641">
    <property type="entry name" value="PNPLA_dom"/>
</dbReference>
<keyword evidence="3" id="KW-0442">Lipid degradation</keyword>
<dbReference type="EMBL" id="JBELQB010000004">
    <property type="protein sequence ID" value="MFL9837108.1"/>
    <property type="molecule type" value="Genomic_DNA"/>
</dbReference>
<dbReference type="SUPFAM" id="SSF52151">
    <property type="entry name" value="FabD/lysophospholipase-like"/>
    <property type="match status" value="1"/>
</dbReference>
<dbReference type="CDD" id="cd07199">
    <property type="entry name" value="Pat17_PNPLA8_PNPLA9_like"/>
    <property type="match status" value="1"/>
</dbReference>
<feature type="active site" description="Nucleophile" evidence="3">
    <location>
        <position position="46"/>
    </location>
</feature>
<evidence type="ECO:0000259" key="4">
    <source>
        <dbReference type="PROSITE" id="PS51635"/>
    </source>
</evidence>
<dbReference type="RefSeq" id="WP_408074126.1">
    <property type="nucleotide sequence ID" value="NZ_JBELQB010000004.1"/>
</dbReference>
<keyword evidence="6" id="KW-1185">Reference proteome</keyword>